<reference evidence="3" key="2">
    <citation type="journal article" date="2011" name="Proc. Natl. Acad. Sci. U.S.A.">
        <title>Obligate biotrophy features unraveled by the genomic analysis of rust fungi.</title>
        <authorList>
            <person name="Duplessis S."/>
            <person name="Cuomo C.A."/>
            <person name="Lin Y.-C."/>
            <person name="Aerts A."/>
            <person name="Tisserant E."/>
            <person name="Veneault-Fourrey C."/>
            <person name="Joly D.L."/>
            <person name="Hacquard S."/>
            <person name="Amselem J."/>
            <person name="Cantarel B.L."/>
            <person name="Chiu R."/>
            <person name="Coutinho P.M."/>
            <person name="Feau N."/>
            <person name="Field M."/>
            <person name="Frey P."/>
            <person name="Gelhaye E."/>
            <person name="Goldberg J."/>
            <person name="Grabherr M.G."/>
            <person name="Kodira C.D."/>
            <person name="Kohler A."/>
            <person name="Kuees U."/>
            <person name="Lindquist E.A."/>
            <person name="Lucas S.M."/>
            <person name="Mago R."/>
            <person name="Mauceli E."/>
            <person name="Morin E."/>
            <person name="Murat C."/>
            <person name="Pangilinan J.L."/>
            <person name="Park R."/>
            <person name="Pearson M."/>
            <person name="Quesneville H."/>
            <person name="Rouhier N."/>
            <person name="Sakthikumar S."/>
            <person name="Salamov A.A."/>
            <person name="Schmutz J."/>
            <person name="Selles B."/>
            <person name="Shapiro H."/>
            <person name="Tanguay P."/>
            <person name="Tuskan G.A."/>
            <person name="Henrissat B."/>
            <person name="Van de Peer Y."/>
            <person name="Rouze P."/>
            <person name="Ellis J.G."/>
            <person name="Dodds P.N."/>
            <person name="Schein J.E."/>
            <person name="Zhong S."/>
            <person name="Hamelin R.C."/>
            <person name="Grigoriev I.V."/>
            <person name="Szabo L.J."/>
            <person name="Martin F."/>
        </authorList>
    </citation>
    <scope>NUCLEOTIDE SEQUENCE [LARGE SCALE GENOMIC DNA]</scope>
    <source>
        <strain evidence="3">CRL 75-36-700-3 / race SCCL</strain>
    </source>
</reference>
<dbReference type="VEuPathDB" id="FungiDB:PGTG_04556"/>
<evidence type="ECO:0000256" key="1">
    <source>
        <dbReference type="SAM" id="MobiDB-lite"/>
    </source>
</evidence>
<feature type="compositionally biased region" description="Polar residues" evidence="1">
    <location>
        <begin position="265"/>
        <end position="319"/>
    </location>
</feature>
<dbReference type="HOGENOM" id="CLU_721874_0_0_1"/>
<dbReference type="EMBL" id="DS178270">
    <property type="protein sequence ID" value="EFP78600.2"/>
    <property type="molecule type" value="Genomic_DNA"/>
</dbReference>
<dbReference type="KEGG" id="pgr:PGTG_04556"/>
<gene>
    <name evidence="2" type="ORF">PGTG_04556</name>
</gene>
<sequence>MASLGTGYPLGYPDIRQVWAEKWPSAAESAPAGGYPLALAGIRQGIADIRGGLSPPISILLWSLMDRSLTAASASGPLRTPLPPLGAPAPCSPSTVYAEPPFRTASIPHAPKQTSQSFGQGALATTPAGRVSFQLARYTTGRYFLFDPVGLTAQWQTGWHQPVCFESYSAGGGWWRSGQPHAGPTLPIQPPGQLRRHGWPGHTQPTQPGSHRPANGGGWVGSHHASPMMTNDHIVCSPPTFLTAAATIKIWSGRKKNSPMEPTKRSSTPDAGQQLTAAPTQSSTPDAGQQLIVTPKQSSTPDAGQQLTAAPKQSSTPESDNGHCVVSTSAEQLLLVAAEQPAERRAARKSSENGLGSMSVPADYLSLKDLKNVARAGAASGSK</sequence>
<organism evidence="2 3">
    <name type="scientific">Puccinia graminis f. sp. tritici (strain CRL 75-36-700-3 / race SCCL)</name>
    <name type="common">Black stem rust fungus</name>
    <dbReference type="NCBI Taxonomy" id="418459"/>
    <lineage>
        <taxon>Eukaryota</taxon>
        <taxon>Fungi</taxon>
        <taxon>Dikarya</taxon>
        <taxon>Basidiomycota</taxon>
        <taxon>Pucciniomycotina</taxon>
        <taxon>Pucciniomycetes</taxon>
        <taxon>Pucciniales</taxon>
        <taxon>Pucciniaceae</taxon>
        <taxon>Puccinia</taxon>
    </lineage>
</organism>
<feature type="compositionally biased region" description="Basic and acidic residues" evidence="1">
    <location>
        <begin position="341"/>
        <end position="351"/>
    </location>
</feature>
<dbReference type="OrthoDB" id="10431734at2759"/>
<dbReference type="AlphaFoldDB" id="E3K2N1"/>
<dbReference type="InParanoid" id="E3K2N1"/>
<dbReference type="GeneID" id="10536449"/>
<feature type="region of interest" description="Disordered" evidence="1">
    <location>
        <begin position="339"/>
        <end position="370"/>
    </location>
</feature>
<reference key="1">
    <citation type="submission" date="2007-01" db="EMBL/GenBank/DDBJ databases">
        <title>The Genome Sequence of Puccinia graminis f. sp. tritici Strain CRL 75-36-700-3.</title>
        <authorList>
            <consortium name="The Broad Institute Genome Sequencing Platform"/>
            <person name="Birren B."/>
            <person name="Lander E."/>
            <person name="Galagan J."/>
            <person name="Nusbaum C."/>
            <person name="Devon K."/>
            <person name="Cuomo C."/>
            <person name="Jaffe D."/>
            <person name="Butler J."/>
            <person name="Alvarez P."/>
            <person name="Gnerre S."/>
            <person name="Grabherr M."/>
            <person name="Mauceli E."/>
            <person name="Brockman W."/>
            <person name="Young S."/>
            <person name="LaButti K."/>
            <person name="Sykes S."/>
            <person name="DeCaprio D."/>
            <person name="Crawford M."/>
            <person name="Koehrsen M."/>
            <person name="Engels R."/>
            <person name="Montgomery P."/>
            <person name="Pearson M."/>
            <person name="Howarth C."/>
            <person name="Larson L."/>
            <person name="White J."/>
            <person name="Zeng Q."/>
            <person name="Kodira C."/>
            <person name="Yandava C."/>
            <person name="Alvarado L."/>
            <person name="O'Leary S."/>
            <person name="Szabo L."/>
            <person name="Dean R."/>
            <person name="Schein J."/>
        </authorList>
    </citation>
    <scope>NUCLEOTIDE SEQUENCE</scope>
    <source>
        <strain>CRL 75-36-700-3</strain>
    </source>
</reference>
<feature type="region of interest" description="Disordered" evidence="1">
    <location>
        <begin position="176"/>
        <end position="225"/>
    </location>
</feature>
<accession>E3K2N1</accession>
<evidence type="ECO:0000313" key="2">
    <source>
        <dbReference type="EMBL" id="EFP78600.2"/>
    </source>
</evidence>
<keyword evidence="3" id="KW-1185">Reference proteome</keyword>
<dbReference type="Proteomes" id="UP000008783">
    <property type="component" value="Unassembled WGS sequence"/>
</dbReference>
<feature type="region of interest" description="Disordered" evidence="1">
    <location>
        <begin position="253"/>
        <end position="323"/>
    </location>
</feature>
<proteinExistence type="predicted"/>
<evidence type="ECO:0000313" key="3">
    <source>
        <dbReference type="Proteomes" id="UP000008783"/>
    </source>
</evidence>
<dbReference type="RefSeq" id="XP_003323019.2">
    <property type="nucleotide sequence ID" value="XM_003322971.2"/>
</dbReference>
<protein>
    <submittedName>
        <fullName evidence="2">Uncharacterized protein</fullName>
    </submittedName>
</protein>
<name>E3K2N1_PUCGT</name>